<name>A0A1R1Y2P4_9FUNG</name>
<feature type="region of interest" description="Disordered" evidence="1">
    <location>
        <begin position="268"/>
        <end position="313"/>
    </location>
</feature>
<evidence type="ECO:0000313" key="3">
    <source>
        <dbReference type="Proteomes" id="UP000187283"/>
    </source>
</evidence>
<dbReference type="OrthoDB" id="10419427at2759"/>
<dbReference type="AlphaFoldDB" id="A0A1R1Y2P4"/>
<feature type="compositionally biased region" description="Low complexity" evidence="1">
    <location>
        <begin position="302"/>
        <end position="313"/>
    </location>
</feature>
<dbReference type="Proteomes" id="UP000187283">
    <property type="component" value="Unassembled WGS sequence"/>
</dbReference>
<organism evidence="2 3">
    <name type="scientific">Smittium culicis</name>
    <dbReference type="NCBI Taxonomy" id="133412"/>
    <lineage>
        <taxon>Eukaryota</taxon>
        <taxon>Fungi</taxon>
        <taxon>Fungi incertae sedis</taxon>
        <taxon>Zoopagomycota</taxon>
        <taxon>Kickxellomycotina</taxon>
        <taxon>Harpellomycetes</taxon>
        <taxon>Harpellales</taxon>
        <taxon>Legeriomycetaceae</taxon>
        <taxon>Smittium</taxon>
    </lineage>
</organism>
<feature type="region of interest" description="Disordered" evidence="1">
    <location>
        <begin position="183"/>
        <end position="206"/>
    </location>
</feature>
<keyword evidence="3" id="KW-1185">Reference proteome</keyword>
<sequence length="509" mass="56642">MLRFQNINTTLYSNPVHTFNSEPGFTLSPFKTLCTIGTAESSNSQSFSPNDLNTTADLNLSFLDQYIFNVNPIKKTSTSNQLTIKLKPLSSISIIDLGEKILSKFNDLVISGSDISVASLFNNVRLSFDKSVDELNSESFFKNKSPIDPFNLNFGFDTESITLDPLPQLLEINSPRKIKSKIQPNLLNSDEAPPKKSQNSSIPTPAKLPTLKKIKKSVEVVIEIFNKKNIYEISESEIDTEQEIEIIDLESNSNVSKHIKLAKSVFKKRKTDSEAEESSGPSKRRVSSRVKSNIKQNSLPTNKSKISHSSIKNKNFTSSNQLHEDIISNKLPCFPSSSSTVIHEAFNLDISDSISNSSITSSFPSSSGDIDLSLNSIGKISTDKIQTSSEVDIESQINARDNKKIHSLVVRVQRSLDNMSLVYNSNVRNIDLGSKYSEKIWKSILLMAESAKEFSEIPDTPEKDISHVSVKSNTTNSIANNNINAIKISYFTRLVFFILPPSNLLFSHQ</sequence>
<accession>A0A1R1Y2P4</accession>
<proteinExistence type="predicted"/>
<evidence type="ECO:0000313" key="2">
    <source>
        <dbReference type="EMBL" id="OMJ21178.1"/>
    </source>
</evidence>
<protein>
    <submittedName>
        <fullName evidence="2">Uncharacterized protein</fullName>
    </submittedName>
</protein>
<comment type="caution">
    <text evidence="2">The sequence shown here is derived from an EMBL/GenBank/DDBJ whole genome shotgun (WGS) entry which is preliminary data.</text>
</comment>
<evidence type="ECO:0000256" key="1">
    <source>
        <dbReference type="SAM" id="MobiDB-lite"/>
    </source>
</evidence>
<dbReference type="EMBL" id="LSSN01001064">
    <property type="protein sequence ID" value="OMJ21178.1"/>
    <property type="molecule type" value="Genomic_DNA"/>
</dbReference>
<reference evidence="2 3" key="1">
    <citation type="submission" date="2017-01" db="EMBL/GenBank/DDBJ databases">
        <authorList>
            <person name="Mah S.A."/>
            <person name="Swanson W.J."/>
            <person name="Moy G.W."/>
            <person name="Vacquier V.D."/>
        </authorList>
    </citation>
    <scope>NUCLEOTIDE SEQUENCE [LARGE SCALE GENOMIC DNA]</scope>
    <source>
        <strain evidence="2 3">GSMNP</strain>
    </source>
</reference>
<gene>
    <name evidence="2" type="ORF">AYI70_g3624</name>
</gene>